<evidence type="ECO:0000313" key="6">
    <source>
        <dbReference type="EMBL" id="CAL0330062.1"/>
    </source>
</evidence>
<accession>A0AAV1Y7V9</accession>
<dbReference type="Pfam" id="PF00106">
    <property type="entry name" value="adh_short"/>
    <property type="match status" value="1"/>
</dbReference>
<dbReference type="GO" id="GO:0016616">
    <property type="term" value="F:oxidoreductase activity, acting on the CH-OH group of donors, NAD or NADP as acceptor"/>
    <property type="evidence" value="ECO:0007669"/>
    <property type="project" value="InterPro"/>
</dbReference>
<dbReference type="InterPro" id="IPR045313">
    <property type="entry name" value="CBR1-like"/>
</dbReference>
<evidence type="ECO:0000313" key="7">
    <source>
        <dbReference type="Proteomes" id="UP001497480"/>
    </source>
</evidence>
<dbReference type="Gene3D" id="3.40.50.720">
    <property type="entry name" value="NAD(P)-binding Rossmann-like Domain"/>
    <property type="match status" value="1"/>
</dbReference>
<dbReference type="GO" id="GO:0016020">
    <property type="term" value="C:membrane"/>
    <property type="evidence" value="ECO:0007669"/>
    <property type="project" value="TreeGrafter"/>
</dbReference>
<evidence type="ECO:0000256" key="4">
    <source>
        <dbReference type="RuleBase" id="RU000363"/>
    </source>
</evidence>
<evidence type="ECO:0000256" key="2">
    <source>
        <dbReference type="ARBA" id="ARBA00022857"/>
    </source>
</evidence>
<dbReference type="PANTHER" id="PTHR43490:SF99">
    <property type="entry name" value="SHORT-CHAIN DEHYDROGENASE_REDUCTASE"/>
    <property type="match status" value="1"/>
</dbReference>
<dbReference type="PRINTS" id="PR00080">
    <property type="entry name" value="SDRFAMILY"/>
</dbReference>
<dbReference type="InterPro" id="IPR020904">
    <property type="entry name" value="Sc_DH/Rdtase_CS"/>
</dbReference>
<dbReference type="InterPro" id="IPR036291">
    <property type="entry name" value="NAD(P)-bd_dom_sf"/>
</dbReference>
<name>A0AAV1Y7V9_LUPLU</name>
<keyword evidence="2 5" id="KW-0521">NADP</keyword>
<dbReference type="SUPFAM" id="SSF51735">
    <property type="entry name" value="NAD(P)-binding Rossmann-fold domains"/>
    <property type="match status" value="1"/>
</dbReference>
<keyword evidence="3 5" id="KW-0560">Oxidoreductase</keyword>
<evidence type="ECO:0000256" key="1">
    <source>
        <dbReference type="ARBA" id="ARBA00006484"/>
    </source>
</evidence>
<dbReference type="PRINTS" id="PR00081">
    <property type="entry name" value="GDHRDH"/>
</dbReference>
<protein>
    <recommendedName>
        <fullName evidence="5">Short-chain dehydrogenase/reductase</fullName>
        <ecNumber evidence="5">1.1.1.-</ecNumber>
    </recommendedName>
</protein>
<dbReference type="EMBL" id="CAXHTB010000022">
    <property type="protein sequence ID" value="CAL0330062.1"/>
    <property type="molecule type" value="Genomic_DNA"/>
</dbReference>
<keyword evidence="7" id="KW-1185">Reference proteome</keyword>
<comment type="similarity">
    <text evidence="1 4">Belongs to the short-chain dehydrogenases/reductases (SDR) family.</text>
</comment>
<proteinExistence type="inferred from homology"/>
<comment type="caution">
    <text evidence="6">The sequence shown here is derived from an EMBL/GenBank/DDBJ whole genome shotgun (WGS) entry which is preliminary data.</text>
</comment>
<dbReference type="CDD" id="cd05324">
    <property type="entry name" value="carb_red_PTCR-like_SDR_c"/>
    <property type="match status" value="1"/>
</dbReference>
<sequence>MGHKEKSKDKKDKRLQQISLLRTIPYSDHQRWWSKETIAVVTGANRGIGFEICKQLAYHGITVILTSRDDGVAIESIKVLQEGGLDVACHKLDVLDSSSINQFAEWLKENYGGLDILVNNAGVNFNFGSDNSVENAHKVIDTNYYGTKKMIQAMIPLMKPSNVEEVIDETVNTFVQQVEDGSWVSGGWPPKFTDYSVSKLAVNAYTRFLSKKLCERPEGEKIYINCYCPGWVKTALTGYAGSVTVEEGADTGVWLSLLPDQAITGKFFAERREIHF</sequence>
<dbReference type="Proteomes" id="UP001497480">
    <property type="component" value="Unassembled WGS sequence"/>
</dbReference>
<dbReference type="PROSITE" id="PS00061">
    <property type="entry name" value="ADH_SHORT"/>
    <property type="match status" value="1"/>
</dbReference>
<evidence type="ECO:0000256" key="5">
    <source>
        <dbReference type="RuleBase" id="RU369024"/>
    </source>
</evidence>
<reference evidence="6 7" key="1">
    <citation type="submission" date="2024-03" db="EMBL/GenBank/DDBJ databases">
        <authorList>
            <person name="Martinez-Hernandez J."/>
        </authorList>
    </citation>
    <scope>NUCLEOTIDE SEQUENCE [LARGE SCALE GENOMIC DNA]</scope>
</reference>
<organism evidence="6 7">
    <name type="scientific">Lupinus luteus</name>
    <name type="common">European yellow lupine</name>
    <dbReference type="NCBI Taxonomy" id="3873"/>
    <lineage>
        <taxon>Eukaryota</taxon>
        <taxon>Viridiplantae</taxon>
        <taxon>Streptophyta</taxon>
        <taxon>Embryophyta</taxon>
        <taxon>Tracheophyta</taxon>
        <taxon>Spermatophyta</taxon>
        <taxon>Magnoliopsida</taxon>
        <taxon>eudicotyledons</taxon>
        <taxon>Gunneridae</taxon>
        <taxon>Pentapetalae</taxon>
        <taxon>rosids</taxon>
        <taxon>fabids</taxon>
        <taxon>Fabales</taxon>
        <taxon>Fabaceae</taxon>
        <taxon>Papilionoideae</taxon>
        <taxon>50 kb inversion clade</taxon>
        <taxon>genistoids sensu lato</taxon>
        <taxon>core genistoids</taxon>
        <taxon>Genisteae</taxon>
        <taxon>Lupinus</taxon>
    </lineage>
</organism>
<dbReference type="AlphaFoldDB" id="A0AAV1Y7V9"/>
<dbReference type="EC" id="1.1.1.-" evidence="5"/>
<dbReference type="InterPro" id="IPR002347">
    <property type="entry name" value="SDR_fam"/>
</dbReference>
<dbReference type="PANTHER" id="PTHR43490">
    <property type="entry name" value="(+)-NEOMENTHOL DEHYDROGENASE"/>
    <property type="match status" value="1"/>
</dbReference>
<evidence type="ECO:0000256" key="3">
    <source>
        <dbReference type="ARBA" id="ARBA00023002"/>
    </source>
</evidence>
<gene>
    <name evidence="6" type="ORF">LLUT_LOCUS31122</name>
</gene>